<keyword evidence="9" id="KW-0808">Transferase</keyword>
<dbReference type="GO" id="GO:0000155">
    <property type="term" value="F:phosphorelay sensor kinase activity"/>
    <property type="evidence" value="ECO:0007669"/>
    <property type="project" value="InterPro"/>
</dbReference>
<dbReference type="Gene3D" id="1.10.287.130">
    <property type="match status" value="1"/>
</dbReference>
<protein>
    <recommendedName>
        <fullName evidence="2">histidine kinase</fullName>
        <ecNumber evidence="2">2.7.13.3</ecNumber>
    </recommendedName>
</protein>
<dbReference type="SMART" id="SM00388">
    <property type="entry name" value="HisKA"/>
    <property type="match status" value="1"/>
</dbReference>
<name>A0A7V7GVQ1_9GAMM</name>
<dbReference type="InterPro" id="IPR011006">
    <property type="entry name" value="CheY-like_superfamily"/>
</dbReference>
<feature type="domain" description="PAS" evidence="7">
    <location>
        <begin position="141"/>
        <end position="212"/>
    </location>
</feature>
<evidence type="ECO:0000256" key="1">
    <source>
        <dbReference type="ARBA" id="ARBA00000085"/>
    </source>
</evidence>
<feature type="domain" description="PAC" evidence="8">
    <location>
        <begin position="88"/>
        <end position="140"/>
    </location>
</feature>
<sequence length="647" mass="71182">MDSKAHLSPLFSAEDKYRLLVDAVTDYAIYMLDPQGIIASWNTGAQRLKGYAAEEVIGQHFSMFYSDLDRAAGLPGNGLAIAVQQGRFANEGWRVRKDGTRFWAHVVLDPIRNGAGDIIGFAKVTRDLTERKMAEQALRKSEEQLRLLVQGVTDYAIYLVSPEGLVTNWNAGAQKIKGYRPEEVIGRHFSCFYTPEDVANGKPETNLALAARAGRAEEEGWRIRKDGTRFMAHVIIDAIRETDGTLTGFAKVTRDITERMETQKALDYAREELLQAQKMEAVGRLTGGVAHDFNNFLTIILISLKMARKRVMDSPDVLRFVDNAIQGAERGASMTQRMLAFSSRQSLQLEVLSLTELVQGMRDLLQRSIGPQVRIRTQTAVALPPVQADAHQLETLLLNLVLNARDAMPEGGDITISTRRPRHEEIPVAGLEDEDWVILEVADVGEGMDTQTLARATEPFFTTKGVGKGTGLGLSMVHGIIEQLGGKLKLHSEPGQGTRAQLWLPVYQGEEPVVGHEAITPWADAAVALRVLAVDDDALVLTNTCALLEEIGHRSFSAGSAAEALAFLEQETVDLVITDHAMPLMTGSQLAELLHQRYPGLPVILATGYLEIGHQQTENTPLLAKPFDEQDLVQVISRAVRRSKGQG</sequence>
<feature type="domain" description="Response regulatory" evidence="6">
    <location>
        <begin position="530"/>
        <end position="640"/>
    </location>
</feature>
<gene>
    <name evidence="9" type="ORF">DT594_02645</name>
</gene>
<proteinExistence type="predicted"/>
<dbReference type="Gene3D" id="3.40.50.2300">
    <property type="match status" value="1"/>
</dbReference>
<dbReference type="PROSITE" id="PS50110">
    <property type="entry name" value="RESPONSE_REGULATORY"/>
    <property type="match status" value="1"/>
</dbReference>
<keyword evidence="10" id="KW-1185">Reference proteome</keyword>
<keyword evidence="9" id="KW-0418">Kinase</keyword>
<dbReference type="InterPro" id="IPR036097">
    <property type="entry name" value="HisK_dim/P_sf"/>
</dbReference>
<evidence type="ECO:0000259" key="7">
    <source>
        <dbReference type="PROSITE" id="PS50112"/>
    </source>
</evidence>
<comment type="caution">
    <text evidence="9">The sequence shown here is derived from an EMBL/GenBank/DDBJ whole genome shotgun (WGS) entry which is preliminary data.</text>
</comment>
<comment type="catalytic activity">
    <reaction evidence="1">
        <text>ATP + protein L-histidine = ADP + protein N-phospho-L-histidine.</text>
        <dbReference type="EC" id="2.7.13.3"/>
    </reaction>
</comment>
<dbReference type="SUPFAM" id="SSF52172">
    <property type="entry name" value="CheY-like"/>
    <property type="match status" value="1"/>
</dbReference>
<keyword evidence="3 4" id="KW-0597">Phosphoprotein</keyword>
<organism evidence="9 10">
    <name type="scientific">Halopseudomonas laoshanensis</name>
    <dbReference type="NCBI Taxonomy" id="2268758"/>
    <lineage>
        <taxon>Bacteria</taxon>
        <taxon>Pseudomonadati</taxon>
        <taxon>Pseudomonadota</taxon>
        <taxon>Gammaproteobacteria</taxon>
        <taxon>Pseudomonadales</taxon>
        <taxon>Pseudomonadaceae</taxon>
        <taxon>Halopseudomonas</taxon>
    </lineage>
</organism>
<dbReference type="Pfam" id="PF02518">
    <property type="entry name" value="HATPase_c"/>
    <property type="match status" value="1"/>
</dbReference>
<dbReference type="InterPro" id="IPR003661">
    <property type="entry name" value="HisK_dim/P_dom"/>
</dbReference>
<feature type="domain" description="PAC" evidence="8">
    <location>
        <begin position="216"/>
        <end position="268"/>
    </location>
</feature>
<dbReference type="PROSITE" id="PS50113">
    <property type="entry name" value="PAC"/>
    <property type="match status" value="2"/>
</dbReference>
<dbReference type="RefSeq" id="WP_149331240.1">
    <property type="nucleotide sequence ID" value="NZ_QOVF01000001.1"/>
</dbReference>
<dbReference type="SMART" id="SM00086">
    <property type="entry name" value="PAC"/>
    <property type="match status" value="2"/>
</dbReference>
<evidence type="ECO:0000259" key="5">
    <source>
        <dbReference type="PROSITE" id="PS50109"/>
    </source>
</evidence>
<dbReference type="AlphaFoldDB" id="A0A7V7GVQ1"/>
<dbReference type="SUPFAM" id="SSF55874">
    <property type="entry name" value="ATPase domain of HSP90 chaperone/DNA topoisomerase II/histidine kinase"/>
    <property type="match status" value="1"/>
</dbReference>
<dbReference type="EC" id="2.7.13.3" evidence="2"/>
<dbReference type="InterPro" id="IPR000700">
    <property type="entry name" value="PAS-assoc_C"/>
</dbReference>
<dbReference type="PRINTS" id="PR00344">
    <property type="entry name" value="BCTRLSENSOR"/>
</dbReference>
<feature type="domain" description="Histidine kinase" evidence="5">
    <location>
        <begin position="288"/>
        <end position="508"/>
    </location>
</feature>
<dbReference type="InterPro" id="IPR001610">
    <property type="entry name" value="PAC"/>
</dbReference>
<dbReference type="PANTHER" id="PTHR43065">
    <property type="entry name" value="SENSOR HISTIDINE KINASE"/>
    <property type="match status" value="1"/>
</dbReference>
<evidence type="ECO:0000256" key="3">
    <source>
        <dbReference type="ARBA" id="ARBA00022553"/>
    </source>
</evidence>
<dbReference type="SUPFAM" id="SSF55785">
    <property type="entry name" value="PYP-like sensor domain (PAS domain)"/>
    <property type="match status" value="2"/>
</dbReference>
<dbReference type="CDD" id="cd00082">
    <property type="entry name" value="HisKA"/>
    <property type="match status" value="1"/>
</dbReference>
<dbReference type="Proteomes" id="UP000463138">
    <property type="component" value="Unassembled WGS sequence"/>
</dbReference>
<dbReference type="NCBIfam" id="TIGR00229">
    <property type="entry name" value="sensory_box"/>
    <property type="match status" value="2"/>
</dbReference>
<evidence type="ECO:0000259" key="6">
    <source>
        <dbReference type="PROSITE" id="PS50110"/>
    </source>
</evidence>
<dbReference type="InterPro" id="IPR005467">
    <property type="entry name" value="His_kinase_dom"/>
</dbReference>
<dbReference type="PROSITE" id="PS50112">
    <property type="entry name" value="PAS"/>
    <property type="match status" value="2"/>
</dbReference>
<dbReference type="InterPro" id="IPR004358">
    <property type="entry name" value="Sig_transdc_His_kin-like_C"/>
</dbReference>
<dbReference type="SUPFAM" id="SSF47384">
    <property type="entry name" value="Homodimeric domain of signal transducing histidine kinase"/>
    <property type="match status" value="1"/>
</dbReference>
<dbReference type="Gene3D" id="3.30.565.10">
    <property type="entry name" value="Histidine kinase-like ATPase, C-terminal domain"/>
    <property type="match status" value="1"/>
</dbReference>
<dbReference type="OrthoDB" id="9772100at2"/>
<dbReference type="InterPro" id="IPR000014">
    <property type="entry name" value="PAS"/>
</dbReference>
<feature type="domain" description="PAS" evidence="7">
    <location>
        <begin position="13"/>
        <end position="67"/>
    </location>
</feature>
<dbReference type="Gene3D" id="3.30.450.20">
    <property type="entry name" value="PAS domain"/>
    <property type="match status" value="2"/>
</dbReference>
<evidence type="ECO:0000313" key="9">
    <source>
        <dbReference type="EMBL" id="KAA0696275.1"/>
    </source>
</evidence>
<dbReference type="PANTHER" id="PTHR43065:SF49">
    <property type="entry name" value="HISTIDINE KINASE"/>
    <property type="match status" value="1"/>
</dbReference>
<dbReference type="InterPro" id="IPR001789">
    <property type="entry name" value="Sig_transdc_resp-reg_receiver"/>
</dbReference>
<evidence type="ECO:0000256" key="4">
    <source>
        <dbReference type="PROSITE-ProRule" id="PRU00169"/>
    </source>
</evidence>
<dbReference type="CDD" id="cd00130">
    <property type="entry name" value="PAS"/>
    <property type="match status" value="2"/>
</dbReference>
<dbReference type="InterPro" id="IPR036890">
    <property type="entry name" value="HATPase_C_sf"/>
</dbReference>
<evidence type="ECO:0000256" key="2">
    <source>
        <dbReference type="ARBA" id="ARBA00012438"/>
    </source>
</evidence>
<dbReference type="InterPro" id="IPR003594">
    <property type="entry name" value="HATPase_dom"/>
</dbReference>
<feature type="modified residue" description="4-aspartylphosphate" evidence="4">
    <location>
        <position position="579"/>
    </location>
</feature>
<dbReference type="Pfam" id="PF13426">
    <property type="entry name" value="PAS_9"/>
    <property type="match status" value="2"/>
</dbReference>
<dbReference type="PROSITE" id="PS50109">
    <property type="entry name" value="HIS_KIN"/>
    <property type="match status" value="1"/>
</dbReference>
<dbReference type="Pfam" id="PF00072">
    <property type="entry name" value="Response_reg"/>
    <property type="match status" value="1"/>
</dbReference>
<evidence type="ECO:0000313" key="10">
    <source>
        <dbReference type="Proteomes" id="UP000463138"/>
    </source>
</evidence>
<dbReference type="InterPro" id="IPR035965">
    <property type="entry name" value="PAS-like_dom_sf"/>
</dbReference>
<reference evidence="9 10" key="1">
    <citation type="submission" date="2018-07" db="EMBL/GenBank/DDBJ databases">
        <title>Pseudomonas laoshanensis sp. nov., isolated from soil.</title>
        <authorList>
            <person name="Sun J."/>
            <person name="Yu L."/>
            <person name="Wang M."/>
            <person name="Zhang C."/>
        </authorList>
    </citation>
    <scope>NUCLEOTIDE SEQUENCE [LARGE SCALE GENOMIC DNA]</scope>
    <source>
        <strain evidence="9 10">Y22</strain>
    </source>
</reference>
<dbReference type="SMART" id="SM00091">
    <property type="entry name" value="PAS"/>
    <property type="match status" value="2"/>
</dbReference>
<dbReference type="EMBL" id="QOVF01000001">
    <property type="protein sequence ID" value="KAA0696275.1"/>
    <property type="molecule type" value="Genomic_DNA"/>
</dbReference>
<dbReference type="SMART" id="SM00448">
    <property type="entry name" value="REC"/>
    <property type="match status" value="1"/>
</dbReference>
<dbReference type="SMART" id="SM00387">
    <property type="entry name" value="HATPase_c"/>
    <property type="match status" value="1"/>
</dbReference>
<evidence type="ECO:0000259" key="8">
    <source>
        <dbReference type="PROSITE" id="PS50113"/>
    </source>
</evidence>
<accession>A0A7V7GVQ1</accession>